<dbReference type="GO" id="GO:0051536">
    <property type="term" value="F:iron-sulfur cluster binding"/>
    <property type="evidence" value="ECO:0007669"/>
    <property type="project" value="UniProtKB-KW"/>
</dbReference>
<dbReference type="SUPFAM" id="SSF53706">
    <property type="entry name" value="Formate dehydrogenase/DMSO reductase, domains 1-3"/>
    <property type="match status" value="1"/>
</dbReference>
<reference evidence="5 6" key="1">
    <citation type="submission" date="2015-12" db="EMBL/GenBank/DDBJ databases">
        <title>Complete genome of Roseateles depolymerans KCTC 42856.</title>
        <authorList>
            <person name="Kim K.M."/>
        </authorList>
    </citation>
    <scope>NUCLEOTIDE SEQUENCE [LARGE SCALE GENOMIC DNA]</scope>
    <source>
        <strain evidence="5 6">KCTC 42856</strain>
    </source>
</reference>
<organism evidence="5 6">
    <name type="scientific">Roseateles depolymerans</name>
    <dbReference type="NCBI Taxonomy" id="76731"/>
    <lineage>
        <taxon>Bacteria</taxon>
        <taxon>Pseudomonadati</taxon>
        <taxon>Pseudomonadota</taxon>
        <taxon>Betaproteobacteria</taxon>
        <taxon>Burkholderiales</taxon>
        <taxon>Sphaerotilaceae</taxon>
        <taxon>Roseateles</taxon>
    </lineage>
</organism>
<dbReference type="InterPro" id="IPR050612">
    <property type="entry name" value="Prok_Mopterin_Oxidored"/>
</dbReference>
<dbReference type="Pfam" id="PF00384">
    <property type="entry name" value="Molybdopterin"/>
    <property type="match status" value="1"/>
</dbReference>
<dbReference type="Pfam" id="PF01568">
    <property type="entry name" value="Molydop_binding"/>
    <property type="match status" value="1"/>
</dbReference>
<accession>A0A0U3LUL4</accession>
<dbReference type="InterPro" id="IPR006657">
    <property type="entry name" value="MoPterin_dinucl-bd_dom"/>
</dbReference>
<evidence type="ECO:0000256" key="3">
    <source>
        <dbReference type="ARBA" id="ARBA00023004"/>
    </source>
</evidence>
<evidence type="ECO:0000313" key="6">
    <source>
        <dbReference type="Proteomes" id="UP000060699"/>
    </source>
</evidence>
<dbReference type="GO" id="GO:0043546">
    <property type="term" value="F:molybdopterin cofactor binding"/>
    <property type="evidence" value="ECO:0007669"/>
    <property type="project" value="InterPro"/>
</dbReference>
<dbReference type="InterPro" id="IPR006656">
    <property type="entry name" value="Mopterin_OxRdtase"/>
</dbReference>
<gene>
    <name evidence="5" type="ORF">RD2015_4315</name>
</gene>
<dbReference type="SUPFAM" id="SSF50692">
    <property type="entry name" value="ADC-like"/>
    <property type="match status" value="1"/>
</dbReference>
<dbReference type="GO" id="GO:0046872">
    <property type="term" value="F:metal ion binding"/>
    <property type="evidence" value="ECO:0007669"/>
    <property type="project" value="UniProtKB-KW"/>
</dbReference>
<dbReference type="PANTHER" id="PTHR43742:SF2">
    <property type="entry name" value="ASSIMILATORY NITRATE REDUCTASE CATALYTIC SUBUNIT"/>
    <property type="match status" value="1"/>
</dbReference>
<comment type="similarity">
    <text evidence="1">Belongs to the prokaryotic molybdopterin-containing oxidoreductase family.</text>
</comment>
<sequence length="767" mass="82501">MAIDAPPRLEGEDPQTHYRICPLCEASCGLEIRTAAATDGTPARHVVSIRGDEQDPFSQGYLCPKGVALKDLHEDPDRLRQPMRRETDGRFVPISWAQAFDEIHRRLPALRQTHGPDAVGLSIGNPASHKIGLFSYFPGLARALGTRNIFSASTLDQMPKQLACGWMYGHWLSVPVPDLPRTDLLIILGANPAVSNGSLWTVPDYRGKAKAMRARGGRIIVIDPRFTETAQAADEHHAIRPGGDVFLLLGMLHTLFDEDLVRPGRLADHINGLDKVRALAADFPPAVCAPQAGLSESVIRQLARDLAGARSAALYGRIGTCTQRFGTINSWLIDVLNILTGHLDSPGGLMFPKAAAFAANTLGRPGQGKGVTTGRRHSRVSHAPEVMGELPISCLAEEIETPGDGQIHALITVACNPVLSAPNGARLSRALDGLDFMISLDPYINETTRHAHLILPPPSPLEDWHYDQVFAQLSWRNHARWSGPVFPAEVGADAPQSEWQTLLRLTAIVNGQGPDADLQALDDQMLMTELRRSAGDRAAECLSLLDGGAGPARWLDLALRTGPYGDGFGHTPDGLTLAKVRAAPHGIDLGELSPRIPEVLRTPSGRIELAPAALLAELPTVQAALQRPLTDELLLIGRRETRSNNSWMHNLPVLAKGKERCTLLIHPQDAARAGLGSGQMARLGNARGSVLAPVELSEAMRPGVVSLPHGWGHDLAGTQLRLAAQHPGVNMNLLLDEDDRDPVSGTSVLSGVAVRLSAAENAPTTDH</sequence>
<dbReference type="GO" id="GO:0016491">
    <property type="term" value="F:oxidoreductase activity"/>
    <property type="evidence" value="ECO:0007669"/>
    <property type="project" value="InterPro"/>
</dbReference>
<evidence type="ECO:0000256" key="1">
    <source>
        <dbReference type="ARBA" id="ARBA00010312"/>
    </source>
</evidence>
<evidence type="ECO:0000256" key="4">
    <source>
        <dbReference type="ARBA" id="ARBA00023014"/>
    </source>
</evidence>
<dbReference type="PROSITE" id="PS51669">
    <property type="entry name" value="4FE4S_MOW_BIS_MGD"/>
    <property type="match status" value="1"/>
</dbReference>
<dbReference type="PANTHER" id="PTHR43742">
    <property type="entry name" value="TRIMETHYLAMINE-N-OXIDE REDUCTASE"/>
    <property type="match status" value="1"/>
</dbReference>
<dbReference type="Gene3D" id="3.40.50.740">
    <property type="match status" value="1"/>
</dbReference>
<dbReference type="OrthoDB" id="9815647at2"/>
<evidence type="ECO:0000256" key="2">
    <source>
        <dbReference type="ARBA" id="ARBA00022723"/>
    </source>
</evidence>
<keyword evidence="4" id="KW-0411">Iron-sulfur</keyword>
<dbReference type="Pfam" id="PF04879">
    <property type="entry name" value="Molybdop_Fe4S4"/>
    <property type="match status" value="1"/>
</dbReference>
<dbReference type="InterPro" id="IPR006963">
    <property type="entry name" value="Mopterin_OxRdtase_4Fe-4S_dom"/>
</dbReference>
<dbReference type="Proteomes" id="UP000060699">
    <property type="component" value="Chromosome"/>
</dbReference>
<dbReference type="KEGG" id="rdp:RD2015_4315"/>
<dbReference type="RefSeq" id="WP_058936658.1">
    <property type="nucleotide sequence ID" value="NZ_CP013729.1"/>
</dbReference>
<dbReference type="STRING" id="76731.RD2015_4315"/>
<dbReference type="PATRIC" id="fig|76731.3.peg.4421"/>
<dbReference type="SMART" id="SM00926">
    <property type="entry name" value="Molybdop_Fe4S4"/>
    <property type="match status" value="1"/>
</dbReference>
<protein>
    <submittedName>
        <fullName evidence="5">Molybdopterin oxidoreductase</fullName>
    </submittedName>
</protein>
<dbReference type="EMBL" id="CP013729">
    <property type="protein sequence ID" value="ALV08759.1"/>
    <property type="molecule type" value="Genomic_DNA"/>
</dbReference>
<name>A0A0U3LUL4_9BURK</name>
<keyword evidence="3" id="KW-0408">Iron</keyword>
<dbReference type="Gene3D" id="2.20.25.90">
    <property type="entry name" value="ADC-like domains"/>
    <property type="match status" value="1"/>
</dbReference>
<dbReference type="Gene3D" id="2.40.40.20">
    <property type="match status" value="1"/>
</dbReference>
<dbReference type="Gene3D" id="3.40.228.10">
    <property type="entry name" value="Dimethylsulfoxide Reductase, domain 2"/>
    <property type="match status" value="1"/>
</dbReference>
<proteinExistence type="inferred from homology"/>
<keyword evidence="2" id="KW-0479">Metal-binding</keyword>
<dbReference type="InterPro" id="IPR009010">
    <property type="entry name" value="Asp_de-COase-like_dom_sf"/>
</dbReference>
<dbReference type="AlphaFoldDB" id="A0A0U3LUL4"/>
<keyword evidence="6" id="KW-1185">Reference proteome</keyword>
<evidence type="ECO:0000313" key="5">
    <source>
        <dbReference type="EMBL" id="ALV08759.1"/>
    </source>
</evidence>